<evidence type="ECO:0000256" key="1">
    <source>
        <dbReference type="ARBA" id="ARBA00022443"/>
    </source>
</evidence>
<dbReference type="PROSITE" id="PS50002">
    <property type="entry name" value="SH3"/>
    <property type="match status" value="1"/>
</dbReference>
<evidence type="ECO:0000256" key="2">
    <source>
        <dbReference type="PROSITE-ProRule" id="PRU00192"/>
    </source>
</evidence>
<protein>
    <recommendedName>
        <fullName evidence="4">SH3 domain-containing protein</fullName>
    </recommendedName>
</protein>
<dbReference type="Gene3D" id="2.30.30.40">
    <property type="entry name" value="SH3 Domains"/>
    <property type="match status" value="1"/>
</dbReference>
<evidence type="ECO:0000256" key="3">
    <source>
        <dbReference type="SAM" id="MobiDB-lite"/>
    </source>
</evidence>
<feature type="domain" description="SH3" evidence="4">
    <location>
        <begin position="8"/>
        <end position="72"/>
    </location>
</feature>
<gene>
    <name evidence="5" type="ORF">IPOD504_LOCUS847</name>
</gene>
<dbReference type="SUPFAM" id="SSF50044">
    <property type="entry name" value="SH3-domain"/>
    <property type="match status" value="1"/>
</dbReference>
<name>A0ABN8HRS4_9NEOP</name>
<dbReference type="InterPro" id="IPR036028">
    <property type="entry name" value="SH3-like_dom_sf"/>
</dbReference>
<feature type="non-terminal residue" evidence="5">
    <location>
        <position position="155"/>
    </location>
</feature>
<organism evidence="5 6">
    <name type="scientific">Iphiclides podalirius</name>
    <name type="common">scarce swallowtail</name>
    <dbReference type="NCBI Taxonomy" id="110791"/>
    <lineage>
        <taxon>Eukaryota</taxon>
        <taxon>Metazoa</taxon>
        <taxon>Ecdysozoa</taxon>
        <taxon>Arthropoda</taxon>
        <taxon>Hexapoda</taxon>
        <taxon>Insecta</taxon>
        <taxon>Pterygota</taxon>
        <taxon>Neoptera</taxon>
        <taxon>Endopterygota</taxon>
        <taxon>Lepidoptera</taxon>
        <taxon>Glossata</taxon>
        <taxon>Ditrysia</taxon>
        <taxon>Papilionoidea</taxon>
        <taxon>Papilionidae</taxon>
        <taxon>Papilioninae</taxon>
        <taxon>Iphiclides</taxon>
    </lineage>
</organism>
<reference evidence="5" key="1">
    <citation type="submission" date="2022-03" db="EMBL/GenBank/DDBJ databases">
        <authorList>
            <person name="Martin H S."/>
        </authorList>
    </citation>
    <scope>NUCLEOTIDE SEQUENCE</scope>
</reference>
<feature type="region of interest" description="Disordered" evidence="3">
    <location>
        <begin position="130"/>
        <end position="155"/>
    </location>
</feature>
<evidence type="ECO:0000259" key="4">
    <source>
        <dbReference type="PROSITE" id="PS50002"/>
    </source>
</evidence>
<keyword evidence="6" id="KW-1185">Reference proteome</keyword>
<evidence type="ECO:0000313" key="6">
    <source>
        <dbReference type="Proteomes" id="UP000837857"/>
    </source>
</evidence>
<accession>A0ABN8HRS4</accession>
<feature type="region of interest" description="Disordered" evidence="3">
    <location>
        <begin position="52"/>
        <end position="104"/>
    </location>
</feature>
<keyword evidence="1 2" id="KW-0728">SH3 domain</keyword>
<dbReference type="InterPro" id="IPR001452">
    <property type="entry name" value="SH3_domain"/>
</dbReference>
<sequence length="155" mass="16808">MNGQASLAGPEMTWVVAEHTATSNGELSVTKGQQVEVVEPWQARSDWWIVRAPGEPPQEGAVPAYILKPQPQHHPQQKTSPSRRPLSQPCDEALANNGPIVGNQSPWPLIRELGTAPNYAGWAMAREGRTIHGQADPRSGAPLSCLTERSDDTFA</sequence>
<dbReference type="EMBL" id="OW152813">
    <property type="protein sequence ID" value="CAH2036111.1"/>
    <property type="molecule type" value="Genomic_DNA"/>
</dbReference>
<proteinExistence type="predicted"/>
<dbReference type="Proteomes" id="UP000837857">
    <property type="component" value="Chromosome 1"/>
</dbReference>
<evidence type="ECO:0000313" key="5">
    <source>
        <dbReference type="EMBL" id="CAH2036111.1"/>
    </source>
</evidence>